<evidence type="ECO:0000256" key="1">
    <source>
        <dbReference type="SAM" id="MobiDB-lite"/>
    </source>
</evidence>
<proteinExistence type="predicted"/>
<dbReference type="EMBL" id="GBRH01262956">
    <property type="protein sequence ID" value="JAD34939.1"/>
    <property type="molecule type" value="Transcribed_RNA"/>
</dbReference>
<protein>
    <submittedName>
        <fullName evidence="2">Uncharacterized protein</fullName>
    </submittedName>
</protein>
<feature type="region of interest" description="Disordered" evidence="1">
    <location>
        <begin position="95"/>
        <end position="124"/>
    </location>
</feature>
<name>A0A0A8Z6A9_ARUDO</name>
<evidence type="ECO:0000313" key="2">
    <source>
        <dbReference type="EMBL" id="JAD34939.1"/>
    </source>
</evidence>
<sequence>MHDAISSCSCTRVSKHLHAWPASLERETAAGDVAPAAAGAARRGDPGAVRGSVAVLHQDVAAPALLAAERPVTSVDVYVHAVAELLAAEEAPLQERAARRRRRRRHDGSARRRRARGRSWGDPNLVGGGGVHEGGLAYDLSCRRRSRRCACALQLLLLLRRRRRRLQEHA</sequence>
<dbReference type="AlphaFoldDB" id="A0A0A8Z6A9"/>
<reference evidence="2" key="1">
    <citation type="submission" date="2014-09" db="EMBL/GenBank/DDBJ databases">
        <authorList>
            <person name="Magalhaes I.L.F."/>
            <person name="Oliveira U."/>
            <person name="Santos F.R."/>
            <person name="Vidigal T.H.D.A."/>
            <person name="Brescovit A.D."/>
            <person name="Santos A.J."/>
        </authorList>
    </citation>
    <scope>NUCLEOTIDE SEQUENCE</scope>
    <source>
        <tissue evidence="2">Shoot tissue taken approximately 20 cm above the soil surface</tissue>
    </source>
</reference>
<accession>A0A0A8Z6A9</accession>
<reference evidence="2" key="2">
    <citation type="journal article" date="2015" name="Data Brief">
        <title>Shoot transcriptome of the giant reed, Arundo donax.</title>
        <authorList>
            <person name="Barrero R.A."/>
            <person name="Guerrero F.D."/>
            <person name="Moolhuijzen P."/>
            <person name="Goolsby J.A."/>
            <person name="Tidwell J."/>
            <person name="Bellgard S.E."/>
            <person name="Bellgard M.I."/>
        </authorList>
    </citation>
    <scope>NUCLEOTIDE SEQUENCE</scope>
    <source>
        <tissue evidence="2">Shoot tissue taken approximately 20 cm above the soil surface</tissue>
    </source>
</reference>
<organism evidence="2">
    <name type="scientific">Arundo donax</name>
    <name type="common">Giant reed</name>
    <name type="synonym">Donax arundinaceus</name>
    <dbReference type="NCBI Taxonomy" id="35708"/>
    <lineage>
        <taxon>Eukaryota</taxon>
        <taxon>Viridiplantae</taxon>
        <taxon>Streptophyta</taxon>
        <taxon>Embryophyta</taxon>
        <taxon>Tracheophyta</taxon>
        <taxon>Spermatophyta</taxon>
        <taxon>Magnoliopsida</taxon>
        <taxon>Liliopsida</taxon>
        <taxon>Poales</taxon>
        <taxon>Poaceae</taxon>
        <taxon>PACMAD clade</taxon>
        <taxon>Arundinoideae</taxon>
        <taxon>Arundineae</taxon>
        <taxon>Arundo</taxon>
    </lineage>
</organism>
<feature type="compositionally biased region" description="Basic residues" evidence="1">
    <location>
        <begin position="98"/>
        <end position="117"/>
    </location>
</feature>